<gene>
    <name evidence="3" type="ORF">LY90DRAFT_216887</name>
</gene>
<reference evidence="3 4" key="1">
    <citation type="submission" date="2016-08" db="EMBL/GenBank/DDBJ databases">
        <title>A Parts List for Fungal Cellulosomes Revealed by Comparative Genomics.</title>
        <authorList>
            <consortium name="DOE Joint Genome Institute"/>
            <person name="Haitjema C.H."/>
            <person name="Gilmore S.P."/>
            <person name="Henske J.K."/>
            <person name="Solomon K.V."/>
            <person name="De Groot R."/>
            <person name="Kuo A."/>
            <person name="Mondo S.J."/>
            <person name="Salamov A.A."/>
            <person name="Labutti K."/>
            <person name="Zhao Z."/>
            <person name="Chiniquy J."/>
            <person name="Barry K."/>
            <person name="Brewer H.M."/>
            <person name="Purvine S.O."/>
            <person name="Wright A.T."/>
            <person name="Boxma B."/>
            <person name="Van Alen T."/>
            <person name="Hackstein J.H."/>
            <person name="Baker S.E."/>
            <person name="Grigoriev I.V."/>
            <person name="O'Malley M.A."/>
        </authorList>
    </citation>
    <scope>NUCLEOTIDE SEQUENCE [LARGE SCALE GENOMIC DNA]</scope>
    <source>
        <strain evidence="3 4">G1</strain>
    </source>
</reference>
<sequence>MGIIIETPKFNDKFFDNEGDTLNKYLSKRRDDDEGDNDDDSRDSRDDRDNQDSDSHRSESRNSNSSKHNSNEELQKAPTQNNGFVGFQGQEKPIEQIQQKEENESIFNEPLIKYSIIGLISIIALYIIIRFIIKRRKKSDLSKNFSKNYNKVKDIIKLPEADSYSYESKQTSTSVGDLYRIESTDSIVNMFHSTDITYERGSNWNFSPITSNNYSSKVGSISLINNQATSPIEGDISIASPRSLQNIHLPSSSSSSISLSSDESKTVLNNSGKRLIQHSSVNIKPQRRSKFVTSRSKYLSDSNYYMPPNFCMTPLVTKNIPGLDQSPIPSDDVYEYPPTPLPDSLDDIPFSDNPDIESEDTDAVSSIIEQSEGLKLK</sequence>
<keyword evidence="2" id="KW-0812">Transmembrane</keyword>
<dbReference type="AlphaFoldDB" id="A0A1Y2E9E0"/>
<feature type="compositionally biased region" description="Basic and acidic residues" evidence="1">
    <location>
        <begin position="42"/>
        <end position="60"/>
    </location>
</feature>
<dbReference type="STRING" id="1754190.A0A1Y2E9E0"/>
<keyword evidence="4" id="KW-1185">Reference proteome</keyword>
<feature type="transmembrane region" description="Helical" evidence="2">
    <location>
        <begin position="111"/>
        <end position="133"/>
    </location>
</feature>
<comment type="caution">
    <text evidence="3">The sequence shown here is derived from an EMBL/GenBank/DDBJ whole genome shotgun (WGS) entry which is preliminary data.</text>
</comment>
<protein>
    <submittedName>
        <fullName evidence="3">Uncharacterized protein</fullName>
    </submittedName>
</protein>
<dbReference type="Proteomes" id="UP000193920">
    <property type="component" value="Unassembled WGS sequence"/>
</dbReference>
<accession>A0A1Y2E9E0</accession>
<dbReference type="EMBL" id="MCOG01000048">
    <property type="protein sequence ID" value="ORY67886.1"/>
    <property type="molecule type" value="Genomic_DNA"/>
</dbReference>
<feature type="region of interest" description="Disordered" evidence="1">
    <location>
        <begin position="322"/>
        <end position="377"/>
    </location>
</feature>
<proteinExistence type="predicted"/>
<keyword evidence="2" id="KW-0472">Membrane</keyword>
<name>A0A1Y2E9E0_9FUNG</name>
<dbReference type="OrthoDB" id="2161496at2759"/>
<evidence type="ECO:0000313" key="4">
    <source>
        <dbReference type="Proteomes" id="UP000193920"/>
    </source>
</evidence>
<evidence type="ECO:0000256" key="1">
    <source>
        <dbReference type="SAM" id="MobiDB-lite"/>
    </source>
</evidence>
<evidence type="ECO:0000313" key="3">
    <source>
        <dbReference type="EMBL" id="ORY67886.1"/>
    </source>
</evidence>
<organism evidence="3 4">
    <name type="scientific">Neocallimastix californiae</name>
    <dbReference type="NCBI Taxonomy" id="1754190"/>
    <lineage>
        <taxon>Eukaryota</taxon>
        <taxon>Fungi</taxon>
        <taxon>Fungi incertae sedis</taxon>
        <taxon>Chytridiomycota</taxon>
        <taxon>Chytridiomycota incertae sedis</taxon>
        <taxon>Neocallimastigomycetes</taxon>
        <taxon>Neocallimastigales</taxon>
        <taxon>Neocallimastigaceae</taxon>
        <taxon>Neocallimastix</taxon>
    </lineage>
</organism>
<feature type="region of interest" description="Disordered" evidence="1">
    <location>
        <begin position="25"/>
        <end position="87"/>
    </location>
</feature>
<evidence type="ECO:0000256" key="2">
    <source>
        <dbReference type="SAM" id="Phobius"/>
    </source>
</evidence>
<keyword evidence="2" id="KW-1133">Transmembrane helix</keyword>